<dbReference type="Pfam" id="PF07793">
    <property type="entry name" value="DUF1631"/>
    <property type="match status" value="2"/>
</dbReference>
<name>A0A2A4XGX3_9GAMM</name>
<dbReference type="InterPro" id="IPR012434">
    <property type="entry name" value="DUF1631"/>
</dbReference>
<dbReference type="Proteomes" id="UP000218767">
    <property type="component" value="Unassembled WGS sequence"/>
</dbReference>
<proteinExistence type="predicted"/>
<comment type="caution">
    <text evidence="1">The sequence shown here is derived from an EMBL/GenBank/DDBJ whole genome shotgun (WGS) entry which is preliminary data.</text>
</comment>
<dbReference type="EMBL" id="NVUL01000003">
    <property type="protein sequence ID" value="PCI81902.1"/>
    <property type="molecule type" value="Genomic_DNA"/>
</dbReference>
<sequence>MSIVSILNQATKLQSADTALIEKAGWALRRRLRKQMNQLSSSFFDEVDDFVFEAGKKGQFTASSDYLSAMREIRAKQVLFEEIFLDTASNNMKRGNSQFDNSPAASSQNSKSPVIFENMETELAISAMERKANKYYSPYMRQIESLISAIESKNAKHLIRGNTLVSSVLLGFVEAQHAIKINLEIRFVFMKIFEQHFLMELEKLFLDSISILNNIDNKQFVDRLHSSSSSFHMPVASSCTPSEVTDHNSATDSQQLKPDAKAVEPSVSDALRVVQSAADVPNFVQQMAEEHWRMVLLLIGLNKGVSSLEWQEAEHVLQLLVLCSAGQIETNKFDESLLIEKLSQGLRLLRVSIADEERFINELKDHLSAKLEPLLSSNADRGAESGARIESEATVSPSGESILNADDLNEIAQLINGEPVNDDYAASEENAQLLDCLSSVDGMSACSSVQMLIKGKLHDCVVTKSGARDDVFVITSSHSNTSTRKIAITRSRLGLAISLRRGEILLSEEVITPVACNITVFERKS</sequence>
<dbReference type="AlphaFoldDB" id="A0A2A4XGX3"/>
<evidence type="ECO:0000313" key="1">
    <source>
        <dbReference type="EMBL" id="PCI81902.1"/>
    </source>
</evidence>
<protein>
    <submittedName>
        <fullName evidence="1">Uncharacterized protein</fullName>
    </submittedName>
</protein>
<accession>A0A2A4XGX3</accession>
<organism evidence="1 2">
    <name type="scientific">SAR86 cluster bacterium</name>
    <dbReference type="NCBI Taxonomy" id="2030880"/>
    <lineage>
        <taxon>Bacteria</taxon>
        <taxon>Pseudomonadati</taxon>
        <taxon>Pseudomonadota</taxon>
        <taxon>Gammaproteobacteria</taxon>
        <taxon>SAR86 cluster</taxon>
    </lineage>
</organism>
<gene>
    <name evidence="1" type="ORF">COB20_01185</name>
</gene>
<reference evidence="2" key="1">
    <citation type="submission" date="2017-08" db="EMBL/GenBank/DDBJ databases">
        <title>A dynamic microbial community with high functional redundancy inhabits the cold, oxic subseafloor aquifer.</title>
        <authorList>
            <person name="Tully B.J."/>
            <person name="Wheat C.G."/>
            <person name="Glazer B.T."/>
            <person name="Huber J.A."/>
        </authorList>
    </citation>
    <scope>NUCLEOTIDE SEQUENCE [LARGE SCALE GENOMIC DNA]</scope>
</reference>
<evidence type="ECO:0000313" key="2">
    <source>
        <dbReference type="Proteomes" id="UP000218767"/>
    </source>
</evidence>